<dbReference type="EMBL" id="JBHTKK010000003">
    <property type="protein sequence ID" value="MFD1065275.1"/>
    <property type="molecule type" value="Genomic_DNA"/>
</dbReference>
<evidence type="ECO:0000313" key="3">
    <source>
        <dbReference type="EMBL" id="MFD1065275.1"/>
    </source>
</evidence>
<reference evidence="4" key="1">
    <citation type="journal article" date="2019" name="Int. J. Syst. Evol. Microbiol.">
        <title>The Global Catalogue of Microorganisms (GCM) 10K type strain sequencing project: providing services to taxonomists for standard genome sequencing and annotation.</title>
        <authorList>
            <consortium name="The Broad Institute Genomics Platform"/>
            <consortium name="The Broad Institute Genome Sequencing Center for Infectious Disease"/>
            <person name="Wu L."/>
            <person name="Ma J."/>
        </authorList>
    </citation>
    <scope>NUCLEOTIDE SEQUENCE [LARGE SCALE GENOMIC DNA]</scope>
    <source>
        <strain evidence="4">CCUG 56608</strain>
    </source>
</reference>
<gene>
    <name evidence="3" type="ORF">ACFQ19_04475</name>
</gene>
<sequence length="373" mass="44162">MKTEIRRMEYVYGYLFHLDVFSTIGGVRMLFQGILIDCFQKINQERTSSSVFNLLTGKKAIQTIQDARFYQIADYYGIYPDLSKEEYNQQLRQLLDAAYMLEDETHKLYITDKGQAWLSSRKADLGGFQGSKYANIVEPFKQRFLLFIQTFTNTSKNQYRFIPITDHFEIEQFIKQIYKQYKHRSAEVLQQLYTELTEALSGMSDLEASMFVDRITSFYSYGSSLQQLSQDYQLSISDCYLILQKTFYHLLRVQESSTNYPMLHLLTKHLQTSHTTLSQTAQFTRRLLQKNRSFEEIMQIRKLKANTIQDHLVEIAMQEETFPFFDYLDSVAYEEIKTAVHTKQTYRLKEIKNNVHPDITYFQIRLALVLYNK</sequence>
<name>A0ABW3NFS9_9BACI</name>
<dbReference type="PIRSF" id="PIRSF021350">
    <property type="entry name" value="UCP021350"/>
    <property type="match status" value="1"/>
</dbReference>
<keyword evidence="1" id="KW-0472">Membrane</keyword>
<dbReference type="Gene3D" id="1.10.10.10">
    <property type="entry name" value="Winged helix-like DNA-binding domain superfamily/Winged helix DNA-binding domain"/>
    <property type="match status" value="1"/>
</dbReference>
<dbReference type="Proteomes" id="UP001597041">
    <property type="component" value="Unassembled WGS sequence"/>
</dbReference>
<feature type="transmembrane region" description="Helical" evidence="1">
    <location>
        <begin position="12"/>
        <end position="31"/>
    </location>
</feature>
<dbReference type="RefSeq" id="WP_379590874.1">
    <property type="nucleotide sequence ID" value="NZ_JBHTKK010000003.1"/>
</dbReference>
<dbReference type="InterPro" id="IPR036388">
    <property type="entry name" value="WH-like_DNA-bd_sf"/>
</dbReference>
<organism evidence="3 4">
    <name type="scientific">Oceanobacillus locisalsi</name>
    <dbReference type="NCBI Taxonomy" id="546107"/>
    <lineage>
        <taxon>Bacteria</taxon>
        <taxon>Bacillati</taxon>
        <taxon>Bacillota</taxon>
        <taxon>Bacilli</taxon>
        <taxon>Bacillales</taxon>
        <taxon>Bacillaceae</taxon>
        <taxon>Oceanobacillus</taxon>
    </lineage>
</organism>
<dbReference type="InterPro" id="IPR008308">
    <property type="entry name" value="YpbB-like"/>
</dbReference>
<protein>
    <submittedName>
        <fullName evidence="3">Helix-turn-helix domain-containing protein</fullName>
    </submittedName>
</protein>
<proteinExistence type="predicted"/>
<comment type="caution">
    <text evidence="3">The sequence shown here is derived from an EMBL/GenBank/DDBJ whole genome shotgun (WGS) entry which is preliminary data.</text>
</comment>
<accession>A0ABW3NFS9</accession>
<evidence type="ECO:0000313" key="4">
    <source>
        <dbReference type="Proteomes" id="UP001597041"/>
    </source>
</evidence>
<evidence type="ECO:0000256" key="1">
    <source>
        <dbReference type="SAM" id="Phobius"/>
    </source>
</evidence>
<keyword evidence="4" id="KW-1185">Reference proteome</keyword>
<evidence type="ECO:0000259" key="2">
    <source>
        <dbReference type="Pfam" id="PF14493"/>
    </source>
</evidence>
<keyword evidence="1" id="KW-0812">Transmembrane</keyword>
<keyword evidence="1" id="KW-1133">Transmembrane helix</keyword>
<dbReference type="InterPro" id="IPR029491">
    <property type="entry name" value="Helicase_HTH"/>
</dbReference>
<feature type="domain" description="Helicase Helix-turn-helix" evidence="2">
    <location>
        <begin position="280"/>
        <end position="368"/>
    </location>
</feature>
<dbReference type="Pfam" id="PF14493">
    <property type="entry name" value="HTH_40"/>
    <property type="match status" value="1"/>
</dbReference>